<protein>
    <submittedName>
        <fullName evidence="1">Uncharacterized protein</fullName>
    </submittedName>
</protein>
<evidence type="ECO:0000313" key="2">
    <source>
        <dbReference type="Proteomes" id="UP001233999"/>
    </source>
</evidence>
<reference evidence="1" key="2">
    <citation type="submission" date="2023-05" db="EMBL/GenBank/DDBJ databases">
        <authorList>
            <person name="Fouks B."/>
        </authorList>
    </citation>
    <scope>NUCLEOTIDE SEQUENCE</scope>
    <source>
        <strain evidence="1">Stay&amp;Tobe</strain>
        <tissue evidence="1">Testes</tissue>
    </source>
</reference>
<gene>
    <name evidence="1" type="ORF">L9F63_001459</name>
</gene>
<dbReference type="EMBL" id="JASPKZ010003850">
    <property type="protein sequence ID" value="KAJ9592020.1"/>
    <property type="molecule type" value="Genomic_DNA"/>
</dbReference>
<accession>A0AAD8A4L1</accession>
<dbReference type="Proteomes" id="UP001233999">
    <property type="component" value="Unassembled WGS sequence"/>
</dbReference>
<dbReference type="SUPFAM" id="SSF51569">
    <property type="entry name" value="Aldolase"/>
    <property type="match status" value="1"/>
</dbReference>
<name>A0AAD8A4L1_DIPPU</name>
<dbReference type="Gene3D" id="3.20.20.70">
    <property type="entry name" value="Aldolase class I"/>
    <property type="match status" value="1"/>
</dbReference>
<evidence type="ECO:0000313" key="1">
    <source>
        <dbReference type="EMBL" id="KAJ9592020.1"/>
    </source>
</evidence>
<comment type="caution">
    <text evidence="1">The sequence shown here is derived from an EMBL/GenBank/DDBJ whole genome shotgun (WGS) entry which is preliminary data.</text>
</comment>
<dbReference type="AlphaFoldDB" id="A0AAD8A4L1"/>
<dbReference type="InterPro" id="IPR013785">
    <property type="entry name" value="Aldolase_TIM"/>
</dbReference>
<keyword evidence="2" id="KW-1185">Reference proteome</keyword>
<sequence length="86" mass="9504">MYAEPSIKMLDAINNHKPAEALQEQRKLNNVIKIITRNGGWVATMKVAMGLMASIDMGPPRPPLVALTDAQIEQMKKELGALKLLH</sequence>
<proteinExistence type="predicted"/>
<organism evidence="1 2">
    <name type="scientific">Diploptera punctata</name>
    <name type="common">Pacific beetle cockroach</name>
    <dbReference type="NCBI Taxonomy" id="6984"/>
    <lineage>
        <taxon>Eukaryota</taxon>
        <taxon>Metazoa</taxon>
        <taxon>Ecdysozoa</taxon>
        <taxon>Arthropoda</taxon>
        <taxon>Hexapoda</taxon>
        <taxon>Insecta</taxon>
        <taxon>Pterygota</taxon>
        <taxon>Neoptera</taxon>
        <taxon>Polyneoptera</taxon>
        <taxon>Dictyoptera</taxon>
        <taxon>Blattodea</taxon>
        <taxon>Blaberoidea</taxon>
        <taxon>Blaberidae</taxon>
        <taxon>Diplopterinae</taxon>
        <taxon>Diploptera</taxon>
    </lineage>
</organism>
<reference evidence="1" key="1">
    <citation type="journal article" date="2023" name="IScience">
        <title>Live-bearing cockroach genome reveals convergent evolutionary mechanisms linked to viviparity in insects and beyond.</title>
        <authorList>
            <person name="Fouks B."/>
            <person name="Harrison M.C."/>
            <person name="Mikhailova A.A."/>
            <person name="Marchal E."/>
            <person name="English S."/>
            <person name="Carruthers M."/>
            <person name="Jennings E.C."/>
            <person name="Chiamaka E.L."/>
            <person name="Frigard R.A."/>
            <person name="Pippel M."/>
            <person name="Attardo G.M."/>
            <person name="Benoit J.B."/>
            <person name="Bornberg-Bauer E."/>
            <person name="Tobe S.S."/>
        </authorList>
    </citation>
    <scope>NUCLEOTIDE SEQUENCE</scope>
    <source>
        <strain evidence="1">Stay&amp;Tobe</strain>
    </source>
</reference>